<dbReference type="EMBL" id="PHQY01000321">
    <property type="protein sequence ID" value="PJO45126.1"/>
    <property type="molecule type" value="Genomic_DNA"/>
</dbReference>
<accession>A0A2M9QAN3</accession>
<name>A0A2M9QAN3_9BACI</name>
<protein>
    <submittedName>
        <fullName evidence="1">Uncharacterized protein</fullName>
    </submittedName>
</protein>
<gene>
    <name evidence="1" type="ORF">CWD94_03615</name>
</gene>
<organism evidence="1 2">
    <name type="scientific">Lysinibacillus xylanilyticus</name>
    <dbReference type="NCBI Taxonomy" id="582475"/>
    <lineage>
        <taxon>Bacteria</taxon>
        <taxon>Bacillati</taxon>
        <taxon>Bacillota</taxon>
        <taxon>Bacilli</taxon>
        <taxon>Bacillales</taxon>
        <taxon>Bacillaceae</taxon>
        <taxon>Lysinibacillus</taxon>
    </lineage>
</organism>
<dbReference type="AlphaFoldDB" id="A0A2M9QAN3"/>
<proteinExistence type="predicted"/>
<reference evidence="1 2" key="1">
    <citation type="submission" date="2017-11" db="EMBL/GenBank/DDBJ databases">
        <title>Bacterial isolate from king chilli rhizosphere.</title>
        <authorList>
            <person name="Takhelmayum P."/>
            <person name="Sarangthem I."/>
        </authorList>
    </citation>
    <scope>NUCLEOTIDE SEQUENCE [LARGE SCALE GENOMIC DNA]</scope>
    <source>
        <strain evidence="2">t26</strain>
    </source>
</reference>
<comment type="caution">
    <text evidence="1">The sequence shown here is derived from an EMBL/GenBank/DDBJ whole genome shotgun (WGS) entry which is preliminary data.</text>
</comment>
<evidence type="ECO:0000313" key="2">
    <source>
        <dbReference type="Proteomes" id="UP000232101"/>
    </source>
</evidence>
<evidence type="ECO:0000313" key="1">
    <source>
        <dbReference type="EMBL" id="PJO45126.1"/>
    </source>
</evidence>
<dbReference type="RefSeq" id="WP_100542067.1">
    <property type="nucleotide sequence ID" value="NZ_PHQY01000321.1"/>
</dbReference>
<sequence>MSNQTSTSQTRKYTITTGPFLVPLDAAVGQPNNRLVVVIKNPTSKPLEANVVIEYCPSLQLSTEGITLPFIINENERPFLEGLPTTVIPPRSCTRLEFDISAIVNGILHVKSTGDYLVGERPLRGKLEIEVVGGSGLSSPTNPGLAVADPSMVFHYGDMKAML</sequence>
<dbReference type="Proteomes" id="UP000232101">
    <property type="component" value="Unassembled WGS sequence"/>
</dbReference>